<keyword evidence="3" id="KW-0479">Metal-binding</keyword>
<dbReference type="CDD" id="cd00250">
    <property type="entry name" value="CAS_like"/>
    <property type="match status" value="1"/>
</dbReference>
<dbReference type="InterPro" id="IPR003819">
    <property type="entry name" value="TauD/TfdA-like"/>
</dbReference>
<evidence type="ECO:0000256" key="2">
    <source>
        <dbReference type="ARBA" id="ARBA00008654"/>
    </source>
</evidence>
<accession>A0A6H0XQB9</accession>
<evidence type="ECO:0000313" key="9">
    <source>
        <dbReference type="Proteomes" id="UP000503462"/>
    </source>
</evidence>
<comment type="similarity">
    <text evidence="2">Belongs to the gamma-BBH/TMLD family.</text>
</comment>
<feature type="domain" description="TauD/TfdA-like" evidence="7">
    <location>
        <begin position="94"/>
        <end position="369"/>
    </location>
</feature>
<evidence type="ECO:0000256" key="1">
    <source>
        <dbReference type="ARBA" id="ARBA00001954"/>
    </source>
</evidence>
<dbReference type="GO" id="GO:0046872">
    <property type="term" value="F:metal ion binding"/>
    <property type="evidence" value="ECO:0007669"/>
    <property type="project" value="UniProtKB-KW"/>
</dbReference>
<dbReference type="GO" id="GO:0005739">
    <property type="term" value="C:mitochondrion"/>
    <property type="evidence" value="ECO:0007669"/>
    <property type="project" value="TreeGrafter"/>
</dbReference>
<comment type="cofactor">
    <cofactor evidence="1">
        <name>Fe(2+)</name>
        <dbReference type="ChEBI" id="CHEBI:29033"/>
    </cofactor>
</comment>
<evidence type="ECO:0000259" key="7">
    <source>
        <dbReference type="Pfam" id="PF02668"/>
    </source>
</evidence>
<reference evidence="8 9" key="1">
    <citation type="journal article" date="2016" name="Sci. Rep.">
        <title>Peltaster fructicola genome reveals evolution from an invasive phytopathogen to an ectophytic parasite.</title>
        <authorList>
            <person name="Xu C."/>
            <person name="Chen H."/>
            <person name="Gleason M.L."/>
            <person name="Xu J.R."/>
            <person name="Liu H."/>
            <person name="Zhang R."/>
            <person name="Sun G."/>
        </authorList>
    </citation>
    <scope>NUCLEOTIDE SEQUENCE [LARGE SCALE GENOMIC DNA]</scope>
    <source>
        <strain evidence="8 9">LNHT1506</strain>
    </source>
</reference>
<dbReference type="InterPro" id="IPR050411">
    <property type="entry name" value="AlphaKG_dependent_hydroxylases"/>
</dbReference>
<dbReference type="EMBL" id="CP051140">
    <property type="protein sequence ID" value="QIW96885.1"/>
    <property type="molecule type" value="Genomic_DNA"/>
</dbReference>
<keyword evidence="6" id="KW-0408">Iron</keyword>
<gene>
    <name evidence="8" type="ORF">AMS68_002403</name>
</gene>
<evidence type="ECO:0000313" key="8">
    <source>
        <dbReference type="EMBL" id="QIW96885.1"/>
    </source>
</evidence>
<evidence type="ECO:0000256" key="4">
    <source>
        <dbReference type="ARBA" id="ARBA00022964"/>
    </source>
</evidence>
<dbReference type="GO" id="GO:0051213">
    <property type="term" value="F:dioxygenase activity"/>
    <property type="evidence" value="ECO:0007669"/>
    <property type="project" value="UniProtKB-KW"/>
</dbReference>
<name>A0A6H0XQB9_9PEZI</name>
<dbReference type="InterPro" id="IPR042098">
    <property type="entry name" value="TauD-like_sf"/>
</dbReference>
<proteinExistence type="inferred from homology"/>
<protein>
    <recommendedName>
        <fullName evidence="7">TauD/TfdA-like domain-containing protein</fullName>
    </recommendedName>
</protein>
<dbReference type="SUPFAM" id="SSF51197">
    <property type="entry name" value="Clavaminate synthase-like"/>
    <property type="match status" value="1"/>
</dbReference>
<dbReference type="OrthoDB" id="406634at2759"/>
<dbReference type="Pfam" id="PF02668">
    <property type="entry name" value="TauD"/>
    <property type="match status" value="1"/>
</dbReference>
<dbReference type="PANTHER" id="PTHR10696:SF25">
    <property type="entry name" value="OXIDOREDUCTASE AIM17-RELATED"/>
    <property type="match status" value="1"/>
</dbReference>
<evidence type="ECO:0000256" key="6">
    <source>
        <dbReference type="ARBA" id="ARBA00023004"/>
    </source>
</evidence>
<organism evidence="8 9">
    <name type="scientific">Peltaster fructicola</name>
    <dbReference type="NCBI Taxonomy" id="286661"/>
    <lineage>
        <taxon>Eukaryota</taxon>
        <taxon>Fungi</taxon>
        <taxon>Dikarya</taxon>
        <taxon>Ascomycota</taxon>
        <taxon>Pezizomycotina</taxon>
        <taxon>Dothideomycetes</taxon>
        <taxon>Dothideomycetes incertae sedis</taxon>
        <taxon>Peltaster</taxon>
    </lineage>
</organism>
<evidence type="ECO:0000256" key="3">
    <source>
        <dbReference type="ARBA" id="ARBA00022723"/>
    </source>
</evidence>
<dbReference type="PANTHER" id="PTHR10696">
    <property type="entry name" value="GAMMA-BUTYROBETAINE HYDROXYLASE-RELATED"/>
    <property type="match status" value="1"/>
</dbReference>
<keyword evidence="9" id="KW-1185">Reference proteome</keyword>
<evidence type="ECO:0000256" key="5">
    <source>
        <dbReference type="ARBA" id="ARBA00023002"/>
    </source>
</evidence>
<dbReference type="Gene3D" id="3.60.130.10">
    <property type="entry name" value="Clavaminate synthase-like"/>
    <property type="match status" value="1"/>
</dbReference>
<sequence>MPNLRQLTECPNGMRLHCPSLRSFLTTDIPEDIQGKVVALEAGAVTIRWTNDIEGFGSEHLTTIPASTLRELFDVYAHTPVRPVEWTAADFEGDCKDITFDEYLQSDAKLDQVLRQLRKYGLAFISNVPESEECVAKIAERVGPVKNTLYGYTWDVRSVPDATNVAYTSKDLGFHMDLLPMALVPQLQFLHCIRSSAKGGNSLFTDAYTAAQQLWREDPNAFLDLCDIPVIFHYDHPESHLYRRISPVLDVHFAEKGQDRLTEYGSNIPINRIFWSPPFQGPFEYPRKLSPAGVDLSTGADVWAFGNSIARWRSAAAKFNALIHQQANIHQRLMKPGECVIFVNNRVLHARTAFEVDDAGKERWLRGCYVDSDVWLSKEKVLERKLRQ</sequence>
<keyword evidence="4" id="KW-0223">Dioxygenase</keyword>
<keyword evidence="5" id="KW-0560">Oxidoreductase</keyword>
<dbReference type="AlphaFoldDB" id="A0A6H0XQB9"/>
<dbReference type="GO" id="GO:0045329">
    <property type="term" value="P:carnitine biosynthetic process"/>
    <property type="evidence" value="ECO:0007669"/>
    <property type="project" value="TreeGrafter"/>
</dbReference>
<dbReference type="Proteomes" id="UP000503462">
    <property type="component" value="Chromosome 2"/>
</dbReference>